<feature type="region of interest" description="Disordered" evidence="1">
    <location>
        <begin position="297"/>
        <end position="322"/>
    </location>
</feature>
<protein>
    <submittedName>
        <fullName evidence="2">Uncharacterized protein</fullName>
    </submittedName>
</protein>
<keyword evidence="3" id="KW-1185">Reference proteome</keyword>
<evidence type="ECO:0000313" key="3">
    <source>
        <dbReference type="Proteomes" id="UP000241762"/>
    </source>
</evidence>
<name>A0A2P1P6U0_9RICK</name>
<feature type="compositionally biased region" description="Polar residues" evidence="1">
    <location>
        <begin position="306"/>
        <end position="322"/>
    </location>
</feature>
<dbReference type="AlphaFoldDB" id="A0A2P1P6U0"/>
<evidence type="ECO:0000313" key="2">
    <source>
        <dbReference type="EMBL" id="AVP86978.1"/>
    </source>
</evidence>
<sequence length="322" mass="35280">MSDNNYSQAKIQIITDEAEAKTQVTTQVVEYLRSPEARANFTAGHLEKAIEAVENSNDIAGLNGVVQDFVDVLGPKSIKALENNPKKIKELANSAARAIISQVKPNEQGLKYNKQQHEAALLNFKKLDKSKFDLDSIGLGTEITDMLIQNADTLQASRKLKPHLVGTILATQLVEHDEVEGKKEVIVALAAGMIAKVTGQQTPFKEDLSKKGVPPYQVINAIVSAAVDIANKPEYSNLGPEQAMMFGKQLGKNTRDELYQNKMSNSDSLAKILTSKHRDSYKASIVPPTIIQQLASSLRPLKRSRTISTPRPNTRQKTGPSL</sequence>
<proteinExistence type="predicted"/>
<organism evidence="2 3">
    <name type="scientific">Candidatus Phycorickettsia trachydisci</name>
    <dbReference type="NCBI Taxonomy" id="2115978"/>
    <lineage>
        <taxon>Bacteria</taxon>
        <taxon>Pseudomonadati</taxon>
        <taxon>Pseudomonadota</taxon>
        <taxon>Alphaproteobacteria</taxon>
        <taxon>Rickettsiales</taxon>
        <taxon>Rickettsiaceae</taxon>
        <taxon>Candidatus Phycorickettsia</taxon>
    </lineage>
</organism>
<dbReference type="Proteomes" id="UP000241762">
    <property type="component" value="Chromosome"/>
</dbReference>
<accession>A0A2P1P6U0</accession>
<dbReference type="EMBL" id="CP027845">
    <property type="protein sequence ID" value="AVP86978.1"/>
    <property type="molecule type" value="Genomic_DNA"/>
</dbReference>
<gene>
    <name evidence="2" type="ORF">phytr_140</name>
</gene>
<dbReference type="KEGG" id="ptc:phytr_140"/>
<reference evidence="2 3" key="1">
    <citation type="submission" date="2018-03" db="EMBL/GenBank/DDBJ databases">
        <title>A gene transfer event suggests a long-term partnership between eustigmatophyte algae and a novel lineage of endosymbiotic bacteria.</title>
        <authorList>
            <person name="Yurchenko T."/>
            <person name="Sevcikova T."/>
            <person name="Pribyl P."/>
            <person name="El Karkouri K."/>
            <person name="Klimes V."/>
            <person name="Amaral R."/>
            <person name="Zbrankova V."/>
            <person name="Kim E."/>
            <person name="Raoult D."/>
            <person name="Santos L.M.A."/>
            <person name="Elias M."/>
        </authorList>
    </citation>
    <scope>NUCLEOTIDE SEQUENCE [LARGE SCALE GENOMIC DNA]</scope>
    <source>
        <strain evidence="2">CCALA 838</strain>
    </source>
</reference>
<dbReference type="RefSeq" id="WP_106873857.1">
    <property type="nucleotide sequence ID" value="NZ_CP027845.1"/>
</dbReference>
<evidence type="ECO:0000256" key="1">
    <source>
        <dbReference type="SAM" id="MobiDB-lite"/>
    </source>
</evidence>